<feature type="non-terminal residue" evidence="1">
    <location>
        <position position="129"/>
    </location>
</feature>
<comment type="caution">
    <text evidence="1">The sequence shown here is derived from an EMBL/GenBank/DDBJ whole genome shotgun (WGS) entry which is preliminary data.</text>
</comment>
<protein>
    <submittedName>
        <fullName evidence="1">5698_t:CDS:1</fullName>
    </submittedName>
</protein>
<reference evidence="1" key="1">
    <citation type="submission" date="2021-06" db="EMBL/GenBank/DDBJ databases">
        <authorList>
            <person name="Kallberg Y."/>
            <person name="Tangrot J."/>
            <person name="Rosling A."/>
        </authorList>
    </citation>
    <scope>NUCLEOTIDE SEQUENCE</scope>
    <source>
        <strain evidence="1">IL203A</strain>
    </source>
</reference>
<organism evidence="1 2">
    <name type="scientific">Dentiscutata heterogama</name>
    <dbReference type="NCBI Taxonomy" id="1316150"/>
    <lineage>
        <taxon>Eukaryota</taxon>
        <taxon>Fungi</taxon>
        <taxon>Fungi incertae sedis</taxon>
        <taxon>Mucoromycota</taxon>
        <taxon>Glomeromycotina</taxon>
        <taxon>Glomeromycetes</taxon>
        <taxon>Diversisporales</taxon>
        <taxon>Gigasporaceae</taxon>
        <taxon>Dentiscutata</taxon>
    </lineage>
</organism>
<dbReference type="Proteomes" id="UP000789702">
    <property type="component" value="Unassembled WGS sequence"/>
</dbReference>
<dbReference type="EMBL" id="CAJVPU010006001">
    <property type="protein sequence ID" value="CAG8555284.1"/>
    <property type="molecule type" value="Genomic_DNA"/>
</dbReference>
<evidence type="ECO:0000313" key="1">
    <source>
        <dbReference type="EMBL" id="CAG8555284.1"/>
    </source>
</evidence>
<gene>
    <name evidence="1" type="ORF">DHETER_LOCUS5408</name>
</gene>
<accession>A0ACA9M253</accession>
<evidence type="ECO:0000313" key="2">
    <source>
        <dbReference type="Proteomes" id="UP000789702"/>
    </source>
</evidence>
<proteinExistence type="predicted"/>
<keyword evidence="2" id="KW-1185">Reference proteome</keyword>
<name>A0ACA9M253_9GLOM</name>
<sequence length="129" mass="14922">MPKLCIKSKNKLENAKKTFIDNHISEHNNMVDINLFFEENQVEEIRGLSTSNYILPSEPRESINDYQPQYSLLINTIEKTLVNYNEFDISDTNSTYDNESLSDILDVVENSDDKSDILKEALETDILED</sequence>